<organism evidence="1 2">
    <name type="scientific">Amycolatopsis camponoti</name>
    <dbReference type="NCBI Taxonomy" id="2606593"/>
    <lineage>
        <taxon>Bacteria</taxon>
        <taxon>Bacillati</taxon>
        <taxon>Actinomycetota</taxon>
        <taxon>Actinomycetes</taxon>
        <taxon>Pseudonocardiales</taxon>
        <taxon>Pseudonocardiaceae</taxon>
        <taxon>Amycolatopsis</taxon>
    </lineage>
</organism>
<dbReference type="Proteomes" id="UP000399805">
    <property type="component" value="Unassembled WGS sequence"/>
</dbReference>
<reference evidence="1 2" key="1">
    <citation type="submission" date="2019-09" db="EMBL/GenBank/DDBJ databases">
        <authorList>
            <person name="Leyn A S."/>
        </authorList>
    </citation>
    <scope>NUCLEOTIDE SEQUENCE [LARGE SCALE GENOMIC DNA]</scope>
    <source>
        <strain evidence="1">AA231_1</strain>
    </source>
</reference>
<proteinExistence type="predicted"/>
<dbReference type="AlphaFoldDB" id="A0A6I8MB41"/>
<protein>
    <submittedName>
        <fullName evidence="1">Uncharacterized protein</fullName>
    </submittedName>
</protein>
<evidence type="ECO:0000313" key="2">
    <source>
        <dbReference type="Proteomes" id="UP000399805"/>
    </source>
</evidence>
<sequence length="94" mass="10046">MTSAEQADPELVRAVVAAARAEVPAVVLEELATTGFDRGVTPAELMRACYGARDVIDAGAPEGTEDPAEDEVLDLMDRLTGWCHPSSRLPLPRK</sequence>
<dbReference type="EMBL" id="CABVGP010000004">
    <property type="protein sequence ID" value="VVJ25294.1"/>
    <property type="molecule type" value="Genomic_DNA"/>
</dbReference>
<accession>A0A6I8MB41</accession>
<keyword evidence="2" id="KW-1185">Reference proteome</keyword>
<name>A0A6I8MB41_9PSEU</name>
<gene>
    <name evidence="1" type="ORF">AA23TX_10037</name>
</gene>
<evidence type="ECO:0000313" key="1">
    <source>
        <dbReference type="EMBL" id="VVJ25294.1"/>
    </source>
</evidence>